<comment type="caution">
    <text evidence="1">The sequence shown here is derived from an EMBL/GenBank/DDBJ whole genome shotgun (WGS) entry which is preliminary data.</text>
</comment>
<protein>
    <submittedName>
        <fullName evidence="1">Uncharacterized protein</fullName>
    </submittedName>
</protein>
<dbReference type="RefSeq" id="WP_307110377.1">
    <property type="nucleotide sequence ID" value="NZ_JAURUE010000001.1"/>
</dbReference>
<sequence length="83" mass="8816">MTTQAQQTTGPAAQQQGSHHFVLTLQKPHGQGFVTATFANTITPLPGDTRAHIYEALCKGVAQANPELANANVLFFSLEPNGL</sequence>
<gene>
    <name evidence="1" type="ORF">JOF35_001868</name>
</gene>
<dbReference type="EMBL" id="JAURUE010000001">
    <property type="protein sequence ID" value="MDP9609591.1"/>
    <property type="molecule type" value="Genomic_DNA"/>
</dbReference>
<name>A0ABT9KQ89_9ACTN</name>
<reference evidence="1 2" key="1">
    <citation type="submission" date="2023-07" db="EMBL/GenBank/DDBJ databases">
        <title>Sequencing the genomes of 1000 actinobacteria strains.</title>
        <authorList>
            <person name="Klenk H.-P."/>
        </authorList>
    </citation>
    <scope>NUCLEOTIDE SEQUENCE [LARGE SCALE GENOMIC DNA]</scope>
    <source>
        <strain evidence="1 2">DSM 41600</strain>
    </source>
</reference>
<organism evidence="1 2">
    <name type="scientific">Streptomyces demainii</name>
    <dbReference type="NCBI Taxonomy" id="588122"/>
    <lineage>
        <taxon>Bacteria</taxon>
        <taxon>Bacillati</taxon>
        <taxon>Actinomycetota</taxon>
        <taxon>Actinomycetes</taxon>
        <taxon>Kitasatosporales</taxon>
        <taxon>Streptomycetaceae</taxon>
        <taxon>Streptomyces</taxon>
    </lineage>
</organism>
<keyword evidence="2" id="KW-1185">Reference proteome</keyword>
<accession>A0ABT9KQ89</accession>
<evidence type="ECO:0000313" key="2">
    <source>
        <dbReference type="Proteomes" id="UP001234880"/>
    </source>
</evidence>
<dbReference type="Proteomes" id="UP001234880">
    <property type="component" value="Unassembled WGS sequence"/>
</dbReference>
<proteinExistence type="predicted"/>
<evidence type="ECO:0000313" key="1">
    <source>
        <dbReference type="EMBL" id="MDP9609591.1"/>
    </source>
</evidence>